<organism evidence="3 4">
    <name type="scientific">Candidatus Acutalibacter pullicola</name>
    <dbReference type="NCBI Taxonomy" id="2838417"/>
    <lineage>
        <taxon>Bacteria</taxon>
        <taxon>Bacillati</taxon>
        <taxon>Bacillota</taxon>
        <taxon>Clostridia</taxon>
        <taxon>Eubacteriales</taxon>
        <taxon>Acutalibacteraceae</taxon>
        <taxon>Acutalibacter</taxon>
    </lineage>
</organism>
<dbReference type="AlphaFoldDB" id="A0A9D2MW70"/>
<evidence type="ECO:0000256" key="1">
    <source>
        <dbReference type="SAM" id="MobiDB-lite"/>
    </source>
</evidence>
<gene>
    <name evidence="3" type="ORF">H9710_09350</name>
</gene>
<evidence type="ECO:0000256" key="2">
    <source>
        <dbReference type="SAM" id="Phobius"/>
    </source>
</evidence>
<sequence length="277" mass="30615">MKNRNIGILALVIVLLSAVTIFFIVTTNHQPDQETDSVPEAPSQLVASASAPPEQADSSVPVSSQSPTPEVLSDPDADATLAALGTIGEAYTLHARQYQQGEAREEETASLGWDGDMTLVVQSATLLPYEEDVNGEDAAHSVWGMYADGFSDPCVLHLELHLENVDAHNRTGVQYQFNASMFYLSAYEDLIPQNRQDPTYTTVTQRFTAMESYFDKNTGTKDYWSFQLRPGETMDFVLEFLIDRAYLEQQSPFLAVSQNWDIKAGVLLDSIGEEAMS</sequence>
<name>A0A9D2MW70_9FIRM</name>
<proteinExistence type="predicted"/>
<protein>
    <submittedName>
        <fullName evidence="3">Uncharacterized protein</fullName>
    </submittedName>
</protein>
<keyword evidence="2" id="KW-1133">Transmembrane helix</keyword>
<feature type="compositionally biased region" description="Low complexity" evidence="1">
    <location>
        <begin position="58"/>
        <end position="71"/>
    </location>
</feature>
<accession>A0A9D2MW70</accession>
<feature type="transmembrane region" description="Helical" evidence="2">
    <location>
        <begin position="7"/>
        <end position="25"/>
    </location>
</feature>
<comment type="caution">
    <text evidence="3">The sequence shown here is derived from an EMBL/GenBank/DDBJ whole genome shotgun (WGS) entry which is preliminary data.</text>
</comment>
<feature type="region of interest" description="Disordered" evidence="1">
    <location>
        <begin position="30"/>
        <end position="75"/>
    </location>
</feature>
<keyword evidence="2" id="KW-0472">Membrane</keyword>
<dbReference type="Proteomes" id="UP000826793">
    <property type="component" value="Unassembled WGS sequence"/>
</dbReference>
<keyword evidence="2" id="KW-0812">Transmembrane</keyword>
<reference evidence="3" key="1">
    <citation type="journal article" date="2021" name="PeerJ">
        <title>Extensive microbial diversity within the chicken gut microbiome revealed by metagenomics and culture.</title>
        <authorList>
            <person name="Gilroy R."/>
            <person name="Ravi A."/>
            <person name="Getino M."/>
            <person name="Pursley I."/>
            <person name="Horton D.L."/>
            <person name="Alikhan N.F."/>
            <person name="Baker D."/>
            <person name="Gharbi K."/>
            <person name="Hall N."/>
            <person name="Watson M."/>
            <person name="Adriaenssens E.M."/>
            <person name="Foster-Nyarko E."/>
            <person name="Jarju S."/>
            <person name="Secka A."/>
            <person name="Antonio M."/>
            <person name="Oren A."/>
            <person name="Chaudhuri R.R."/>
            <person name="La Ragione R."/>
            <person name="Hildebrand F."/>
            <person name="Pallen M.J."/>
        </authorList>
    </citation>
    <scope>NUCLEOTIDE SEQUENCE</scope>
    <source>
        <strain evidence="3">CHK185-1770</strain>
    </source>
</reference>
<evidence type="ECO:0000313" key="3">
    <source>
        <dbReference type="EMBL" id="HJB98768.1"/>
    </source>
</evidence>
<dbReference type="EMBL" id="DWXG01000079">
    <property type="protein sequence ID" value="HJB98768.1"/>
    <property type="molecule type" value="Genomic_DNA"/>
</dbReference>
<evidence type="ECO:0000313" key="4">
    <source>
        <dbReference type="Proteomes" id="UP000826793"/>
    </source>
</evidence>
<reference evidence="3" key="2">
    <citation type="submission" date="2021-04" db="EMBL/GenBank/DDBJ databases">
        <authorList>
            <person name="Gilroy R."/>
        </authorList>
    </citation>
    <scope>NUCLEOTIDE SEQUENCE</scope>
    <source>
        <strain evidence="3">CHK185-1770</strain>
    </source>
</reference>